<organism evidence="1 2">
    <name type="scientific">Mucilaginibacter terrenus</name>
    <dbReference type="NCBI Taxonomy" id="2482727"/>
    <lineage>
        <taxon>Bacteria</taxon>
        <taxon>Pseudomonadati</taxon>
        <taxon>Bacteroidota</taxon>
        <taxon>Sphingobacteriia</taxon>
        <taxon>Sphingobacteriales</taxon>
        <taxon>Sphingobacteriaceae</taxon>
        <taxon>Mucilaginibacter</taxon>
    </lineage>
</organism>
<dbReference type="EMBL" id="QWDE01000001">
    <property type="protein sequence ID" value="RFZ84236.1"/>
    <property type="molecule type" value="Genomic_DNA"/>
</dbReference>
<sequence>MPLLTGAKKQGYQGIEKSKSRAKIFKNHTFYNLILRSRLRCTAVQQISLFSTSATQILTFSVTFLKFED</sequence>
<evidence type="ECO:0000313" key="1">
    <source>
        <dbReference type="EMBL" id="RFZ84236.1"/>
    </source>
</evidence>
<proteinExistence type="predicted"/>
<reference evidence="1 2" key="1">
    <citation type="submission" date="2018-08" db="EMBL/GenBank/DDBJ databases">
        <title>Mucilaginibacter terrae sp. nov., isolated from manganese diggings.</title>
        <authorList>
            <person name="Huang Y."/>
            <person name="Zhou Z."/>
        </authorList>
    </citation>
    <scope>NUCLEOTIDE SEQUENCE [LARGE SCALE GENOMIC DNA]</scope>
    <source>
        <strain evidence="1 2">ZH6</strain>
    </source>
</reference>
<evidence type="ECO:0000313" key="2">
    <source>
        <dbReference type="Proteomes" id="UP000260823"/>
    </source>
</evidence>
<dbReference type="AlphaFoldDB" id="A0A3E2NTA2"/>
<accession>A0A3E2NTA2</accession>
<name>A0A3E2NTA2_9SPHI</name>
<gene>
    <name evidence="1" type="ORF">DYU05_00985</name>
</gene>
<keyword evidence="2" id="KW-1185">Reference proteome</keyword>
<protein>
    <submittedName>
        <fullName evidence="1">Uncharacterized protein</fullName>
    </submittedName>
</protein>
<comment type="caution">
    <text evidence="1">The sequence shown here is derived from an EMBL/GenBank/DDBJ whole genome shotgun (WGS) entry which is preliminary data.</text>
</comment>
<dbReference type="Proteomes" id="UP000260823">
    <property type="component" value="Unassembled WGS sequence"/>
</dbReference>